<dbReference type="OrthoDB" id="9770036at2"/>
<gene>
    <name evidence="10" type="ORF">BVG16_06075</name>
</gene>
<evidence type="ECO:0000259" key="9">
    <source>
        <dbReference type="Pfam" id="PF12704"/>
    </source>
</evidence>
<dbReference type="STRING" id="1324314.BVG16_06075"/>
<evidence type="ECO:0000313" key="11">
    <source>
        <dbReference type="Proteomes" id="UP000190188"/>
    </source>
</evidence>
<name>A0A1T2XKA3_9BACL</name>
<comment type="subcellular location">
    <subcellularLocation>
        <location evidence="1">Cell membrane</location>
        <topology evidence="1">Multi-pass membrane protein</topology>
    </subcellularLocation>
</comment>
<keyword evidence="5 7" id="KW-0472">Membrane</keyword>
<dbReference type="AlphaFoldDB" id="A0A1T2XKA3"/>
<dbReference type="PANTHER" id="PTHR30572">
    <property type="entry name" value="MEMBRANE COMPONENT OF TRANSPORTER-RELATED"/>
    <property type="match status" value="1"/>
</dbReference>
<accession>A0A1T2XKA3</accession>
<evidence type="ECO:0000256" key="3">
    <source>
        <dbReference type="ARBA" id="ARBA00022692"/>
    </source>
</evidence>
<evidence type="ECO:0000259" key="8">
    <source>
        <dbReference type="Pfam" id="PF02687"/>
    </source>
</evidence>
<dbReference type="RefSeq" id="WP_078497648.1">
    <property type="nucleotide sequence ID" value="NZ_MSZX01000002.1"/>
</dbReference>
<organism evidence="10 11">
    <name type="scientific">Paenibacillus selenitireducens</name>
    <dbReference type="NCBI Taxonomy" id="1324314"/>
    <lineage>
        <taxon>Bacteria</taxon>
        <taxon>Bacillati</taxon>
        <taxon>Bacillota</taxon>
        <taxon>Bacilli</taxon>
        <taxon>Bacillales</taxon>
        <taxon>Paenibacillaceae</taxon>
        <taxon>Paenibacillus</taxon>
    </lineage>
</organism>
<dbReference type="InterPro" id="IPR003838">
    <property type="entry name" value="ABC3_permease_C"/>
</dbReference>
<dbReference type="Pfam" id="PF02687">
    <property type="entry name" value="FtsX"/>
    <property type="match status" value="1"/>
</dbReference>
<dbReference type="InterPro" id="IPR050250">
    <property type="entry name" value="Macrolide_Exporter_MacB"/>
</dbReference>
<dbReference type="EMBL" id="MSZX01000002">
    <property type="protein sequence ID" value="OPA80300.1"/>
    <property type="molecule type" value="Genomic_DNA"/>
</dbReference>
<comment type="similarity">
    <text evidence="6">Belongs to the ABC-4 integral membrane protein family.</text>
</comment>
<dbReference type="GO" id="GO:0005886">
    <property type="term" value="C:plasma membrane"/>
    <property type="evidence" value="ECO:0007669"/>
    <property type="project" value="UniProtKB-SubCell"/>
</dbReference>
<dbReference type="PANTHER" id="PTHR30572:SF4">
    <property type="entry name" value="ABC TRANSPORTER PERMEASE YTRF"/>
    <property type="match status" value="1"/>
</dbReference>
<evidence type="ECO:0000256" key="4">
    <source>
        <dbReference type="ARBA" id="ARBA00022989"/>
    </source>
</evidence>
<feature type="transmembrane region" description="Helical" evidence="7">
    <location>
        <begin position="21"/>
        <end position="42"/>
    </location>
</feature>
<feature type="transmembrane region" description="Helical" evidence="7">
    <location>
        <begin position="261"/>
        <end position="286"/>
    </location>
</feature>
<keyword evidence="3 7" id="KW-0812">Transmembrane</keyword>
<feature type="transmembrane region" description="Helical" evidence="7">
    <location>
        <begin position="306"/>
        <end position="328"/>
    </location>
</feature>
<keyword evidence="4 7" id="KW-1133">Transmembrane helix</keyword>
<evidence type="ECO:0000313" key="10">
    <source>
        <dbReference type="EMBL" id="OPA80300.1"/>
    </source>
</evidence>
<evidence type="ECO:0000256" key="2">
    <source>
        <dbReference type="ARBA" id="ARBA00022475"/>
    </source>
</evidence>
<dbReference type="GO" id="GO:0022857">
    <property type="term" value="F:transmembrane transporter activity"/>
    <property type="evidence" value="ECO:0007669"/>
    <property type="project" value="TreeGrafter"/>
</dbReference>
<protein>
    <submittedName>
        <fullName evidence="10">ABC transporter permease</fullName>
    </submittedName>
</protein>
<feature type="domain" description="MacB-like periplasmic core" evidence="9">
    <location>
        <begin position="21"/>
        <end position="226"/>
    </location>
</feature>
<keyword evidence="11" id="KW-1185">Reference proteome</keyword>
<comment type="caution">
    <text evidence="10">The sequence shown here is derived from an EMBL/GenBank/DDBJ whole genome shotgun (WGS) entry which is preliminary data.</text>
</comment>
<feature type="domain" description="ABC3 transporter permease C-terminal" evidence="8">
    <location>
        <begin position="266"/>
        <end position="378"/>
    </location>
</feature>
<reference evidence="10 11" key="1">
    <citation type="submission" date="2017-01" db="EMBL/GenBank/DDBJ databases">
        <title>Genome analysis of Paenibacillus selenitrireducens ES3-24.</title>
        <authorList>
            <person name="Xu D."/>
            <person name="Yao R."/>
            <person name="Zheng S."/>
        </authorList>
    </citation>
    <scope>NUCLEOTIDE SEQUENCE [LARGE SCALE GENOMIC DNA]</scope>
    <source>
        <strain evidence="10 11">ES3-24</strain>
    </source>
</reference>
<dbReference type="PROSITE" id="PS51257">
    <property type="entry name" value="PROKAR_LIPOPROTEIN"/>
    <property type="match status" value="1"/>
</dbReference>
<evidence type="ECO:0000256" key="1">
    <source>
        <dbReference type="ARBA" id="ARBA00004651"/>
    </source>
</evidence>
<evidence type="ECO:0000256" key="5">
    <source>
        <dbReference type="ARBA" id="ARBA00023136"/>
    </source>
</evidence>
<dbReference type="Pfam" id="PF12704">
    <property type="entry name" value="MacB_PCD"/>
    <property type="match status" value="1"/>
</dbReference>
<dbReference type="Proteomes" id="UP000190188">
    <property type="component" value="Unassembled WGS sequence"/>
</dbReference>
<proteinExistence type="inferred from homology"/>
<feature type="transmembrane region" description="Helical" evidence="7">
    <location>
        <begin position="348"/>
        <end position="368"/>
    </location>
</feature>
<evidence type="ECO:0000256" key="6">
    <source>
        <dbReference type="ARBA" id="ARBA00038076"/>
    </source>
</evidence>
<sequence>MKLSQAFKMAWKSILSNKTRTLLTMLGIIIGVSCVILLVSVGQGATSSVTAQVQGLGSNLLTVSVTGRGDHNSVTLKQAMEFADLEGVQAVAPTVSGNVQAKNGSKNVNVSVEGITSDYEEVRVTGVQSGRFILPIDIDYTQKVALIGTETATTLFGTESPVGQYVTLNGMRFKIVGLLEDKSTTKTTIKIPLTSAQRLLRSTGIRTIYLQGESGDTTSIVKALAEQKLDKIFRDTEDSYTVTDQKEMLETVSSITDTLSIALGGIAGISLIVGGIGIMNIMLVSVTERTREIGIRKSVGAKKRDILLQFLIESIVISSISGIIGILIGVGGGALVSKITSMSIEASLNIILISFGFSVFIGVFFGIFPANKAANLKPVDALRYD</sequence>
<evidence type="ECO:0000256" key="7">
    <source>
        <dbReference type="SAM" id="Phobius"/>
    </source>
</evidence>
<keyword evidence="2" id="KW-1003">Cell membrane</keyword>
<dbReference type="InterPro" id="IPR025857">
    <property type="entry name" value="MacB_PCD"/>
</dbReference>